<evidence type="ECO:0000313" key="12">
    <source>
        <dbReference type="Proteomes" id="UP000027822"/>
    </source>
</evidence>
<dbReference type="CDD" id="cd00082">
    <property type="entry name" value="HisKA"/>
    <property type="match status" value="1"/>
</dbReference>
<feature type="domain" description="Histidine kinase" evidence="10">
    <location>
        <begin position="174"/>
        <end position="379"/>
    </location>
</feature>
<dbReference type="RefSeq" id="WP_084158031.1">
    <property type="nucleotide sequence ID" value="NZ_CBCSJC010000011.1"/>
</dbReference>
<evidence type="ECO:0000256" key="2">
    <source>
        <dbReference type="ARBA" id="ARBA00012438"/>
    </source>
</evidence>
<proteinExistence type="predicted"/>
<dbReference type="eggNOG" id="COG4191">
    <property type="taxonomic scope" value="Bacteria"/>
</dbReference>
<evidence type="ECO:0000256" key="7">
    <source>
        <dbReference type="ARBA" id="ARBA00022840"/>
    </source>
</evidence>
<dbReference type="SUPFAM" id="SSF47384">
    <property type="entry name" value="Homodimeric domain of signal transducing histidine kinase"/>
    <property type="match status" value="1"/>
</dbReference>
<dbReference type="InterPro" id="IPR018984">
    <property type="entry name" value="Histidine_kinase_N"/>
</dbReference>
<dbReference type="Gene3D" id="3.30.565.10">
    <property type="entry name" value="Histidine kinase-like ATPase, C-terminal domain"/>
    <property type="match status" value="1"/>
</dbReference>
<keyword evidence="9" id="KW-0175">Coiled coil</keyword>
<reference evidence="11 12" key="1">
    <citation type="submission" date="2014-06" db="EMBL/GenBank/DDBJ databases">
        <title>Draft genome sequence of Bacillus manliponensis JCM 15802 (MCCC 1A00708).</title>
        <authorList>
            <person name="Lai Q."/>
            <person name="Liu Y."/>
            <person name="Shao Z."/>
        </authorList>
    </citation>
    <scope>NUCLEOTIDE SEQUENCE [LARGE SCALE GENOMIC DNA]</scope>
    <source>
        <strain evidence="11 12">JCM 15802</strain>
    </source>
</reference>
<evidence type="ECO:0000313" key="11">
    <source>
        <dbReference type="EMBL" id="KEK18362.1"/>
    </source>
</evidence>
<dbReference type="PANTHER" id="PTHR43065:SF10">
    <property type="entry name" value="PEROXIDE STRESS-ACTIVATED HISTIDINE KINASE MAK3"/>
    <property type="match status" value="1"/>
</dbReference>
<dbReference type="Gene3D" id="1.10.287.130">
    <property type="match status" value="1"/>
</dbReference>
<dbReference type="InterPro" id="IPR036890">
    <property type="entry name" value="HATPase_C_sf"/>
</dbReference>
<dbReference type="Gene3D" id="1.10.490.70">
    <property type="entry name" value="Histidine kinase N-terminal domain"/>
    <property type="match status" value="1"/>
</dbReference>
<dbReference type="InterPro" id="IPR003661">
    <property type="entry name" value="HisK_dim/P_dom"/>
</dbReference>
<protein>
    <recommendedName>
        <fullName evidence="2">histidine kinase</fullName>
        <ecNumber evidence="2">2.7.13.3</ecNumber>
    </recommendedName>
</protein>
<evidence type="ECO:0000256" key="8">
    <source>
        <dbReference type="ARBA" id="ARBA00023012"/>
    </source>
</evidence>
<dbReference type="InterPro" id="IPR003594">
    <property type="entry name" value="HATPase_dom"/>
</dbReference>
<dbReference type="Pfam" id="PF02518">
    <property type="entry name" value="HATPase_c"/>
    <property type="match status" value="1"/>
</dbReference>
<evidence type="ECO:0000256" key="6">
    <source>
        <dbReference type="ARBA" id="ARBA00022777"/>
    </source>
</evidence>
<gene>
    <name evidence="11" type="ORF">BAMA_06150</name>
</gene>
<dbReference type="PRINTS" id="PR00344">
    <property type="entry name" value="BCTRLSENSOR"/>
</dbReference>
<evidence type="ECO:0000259" key="10">
    <source>
        <dbReference type="PROSITE" id="PS50109"/>
    </source>
</evidence>
<evidence type="ECO:0000256" key="5">
    <source>
        <dbReference type="ARBA" id="ARBA00022741"/>
    </source>
</evidence>
<dbReference type="Proteomes" id="UP000027822">
    <property type="component" value="Unassembled WGS sequence"/>
</dbReference>
<comment type="catalytic activity">
    <reaction evidence="1">
        <text>ATP + protein L-histidine = ADP + protein N-phospho-L-histidine.</text>
        <dbReference type="EC" id="2.7.13.3"/>
    </reaction>
</comment>
<keyword evidence="12" id="KW-1185">Reference proteome</keyword>
<accession>A0A073JVW7</accession>
<dbReference type="OrthoDB" id="9815750at2"/>
<keyword evidence="5" id="KW-0547">Nucleotide-binding</keyword>
<keyword evidence="6 11" id="KW-0418">Kinase</keyword>
<dbReference type="EMBL" id="JOTN01000015">
    <property type="protein sequence ID" value="KEK18362.1"/>
    <property type="molecule type" value="Genomic_DNA"/>
</dbReference>
<organism evidence="11 12">
    <name type="scientific">Bacillus manliponensis</name>
    <dbReference type="NCBI Taxonomy" id="574376"/>
    <lineage>
        <taxon>Bacteria</taxon>
        <taxon>Bacillati</taxon>
        <taxon>Bacillota</taxon>
        <taxon>Bacilli</taxon>
        <taxon>Bacillales</taxon>
        <taxon>Bacillaceae</taxon>
        <taxon>Bacillus</taxon>
        <taxon>Bacillus cereus group</taxon>
    </lineage>
</organism>
<dbReference type="STRING" id="574376.BAMA_06150"/>
<evidence type="ECO:0000256" key="1">
    <source>
        <dbReference type="ARBA" id="ARBA00000085"/>
    </source>
</evidence>
<dbReference type="GO" id="GO:0005524">
    <property type="term" value="F:ATP binding"/>
    <property type="evidence" value="ECO:0007669"/>
    <property type="project" value="UniProtKB-KW"/>
</dbReference>
<evidence type="ECO:0000256" key="9">
    <source>
        <dbReference type="SAM" id="Coils"/>
    </source>
</evidence>
<dbReference type="InterPro" id="IPR036097">
    <property type="entry name" value="HisK_dim/P_sf"/>
</dbReference>
<feature type="coiled-coil region" evidence="9">
    <location>
        <begin position="64"/>
        <end position="91"/>
    </location>
</feature>
<dbReference type="PROSITE" id="PS50109">
    <property type="entry name" value="HIS_KIN"/>
    <property type="match status" value="1"/>
</dbReference>
<dbReference type="AlphaFoldDB" id="A0A073JVW7"/>
<evidence type="ECO:0000256" key="3">
    <source>
        <dbReference type="ARBA" id="ARBA00022553"/>
    </source>
</evidence>
<name>A0A073JVW7_9BACI</name>
<sequence length="386" mass="45092">MDMGEMGVFPIAKDIKEMFCTYLQQNSQQFVKEWKNKVIISDQDPFKEEIINNGEKLLFLMISLIREEQNMENLQMMCEKIAIERAGAEANIGDFVYNANVGRNALFEALCELDVKASELKPIMDRMHTYFDHLIYYTVLKYSEIISKNLEEKKQYIHETHKERLSILGQMSASFVHEFRNPLTSIMGFVKLLKDEHPHLSYLDIISHELDQLNFRISQFLLVSKKEMWNEAEQFWLNDLFHDIIQFLYPSLVNANVSIEKNLPYPVSLVGYRSEVRQVFLNILMNSIDALEDVRENRKIGIEVIEENEIIHVKIRNNGPMIPKASIATIFEPFVTTKKLGTGIGLFVCKQIVEKHNGTITCESYSEWTEFHITFQRKNEKEKSTQ</sequence>
<evidence type="ECO:0000256" key="4">
    <source>
        <dbReference type="ARBA" id="ARBA00022679"/>
    </source>
</evidence>
<keyword evidence="4" id="KW-0808">Transferase</keyword>
<dbReference type="InterPro" id="IPR004358">
    <property type="entry name" value="Sig_transdc_His_kin-like_C"/>
</dbReference>
<dbReference type="Pfam" id="PF09385">
    <property type="entry name" value="HisK_N"/>
    <property type="match status" value="1"/>
</dbReference>
<keyword evidence="8" id="KW-0902">Two-component regulatory system</keyword>
<keyword evidence="3" id="KW-0597">Phosphoprotein</keyword>
<dbReference type="Pfam" id="PF00512">
    <property type="entry name" value="HisKA"/>
    <property type="match status" value="1"/>
</dbReference>
<dbReference type="SMART" id="SM00387">
    <property type="entry name" value="HATPase_c"/>
    <property type="match status" value="1"/>
</dbReference>
<dbReference type="EC" id="2.7.13.3" evidence="2"/>
<dbReference type="SUPFAM" id="SSF55874">
    <property type="entry name" value="ATPase domain of HSP90 chaperone/DNA topoisomerase II/histidine kinase"/>
    <property type="match status" value="1"/>
</dbReference>
<comment type="caution">
    <text evidence="11">The sequence shown here is derived from an EMBL/GenBank/DDBJ whole genome shotgun (WGS) entry which is preliminary data.</text>
</comment>
<dbReference type="GO" id="GO:0000155">
    <property type="term" value="F:phosphorelay sensor kinase activity"/>
    <property type="evidence" value="ECO:0007669"/>
    <property type="project" value="InterPro"/>
</dbReference>
<dbReference type="PANTHER" id="PTHR43065">
    <property type="entry name" value="SENSOR HISTIDINE KINASE"/>
    <property type="match status" value="1"/>
</dbReference>
<keyword evidence="7" id="KW-0067">ATP-binding</keyword>
<dbReference type="SMART" id="SM00388">
    <property type="entry name" value="HisKA"/>
    <property type="match status" value="1"/>
</dbReference>
<dbReference type="InterPro" id="IPR005467">
    <property type="entry name" value="His_kinase_dom"/>
</dbReference>